<dbReference type="STRING" id="683840.U5GZ89"/>
<reference evidence="5 7" key="3">
    <citation type="journal article" date="2015" name="BMC Genomics">
        <title>Sex and parasites: genomic and transcriptomic analysis of Microbotryum lychnidis-dioicae, the biotrophic and plant-castrating anther smut fungus.</title>
        <authorList>
            <person name="Perlin M.H."/>
            <person name="Amselem J."/>
            <person name="Fontanillas E."/>
            <person name="Toh S.S."/>
            <person name="Chen Z."/>
            <person name="Goldberg J."/>
            <person name="Duplessis S."/>
            <person name="Henrissat B."/>
            <person name="Young S."/>
            <person name="Zeng Q."/>
            <person name="Aguileta G."/>
            <person name="Petit E."/>
            <person name="Badouin H."/>
            <person name="Andrews J."/>
            <person name="Razeeq D."/>
            <person name="Gabaldon T."/>
            <person name="Quesneville H."/>
            <person name="Giraud T."/>
            <person name="Hood M.E."/>
            <person name="Schultz D.J."/>
            <person name="Cuomo C.A."/>
        </authorList>
    </citation>
    <scope>NUCLEOTIDE SEQUENCE [LARGE SCALE GENOMIC DNA]</scope>
    <source>
        <strain evidence="7">p1A1 Lamole</strain>
        <strain evidence="5">P1A1 Lamole</strain>
    </source>
</reference>
<dbReference type="PANTHER" id="PTHR48407:SF1">
    <property type="entry name" value="CRANIOFACIAL DEVELOPMENT PROTEIN 1"/>
    <property type="match status" value="1"/>
</dbReference>
<dbReference type="Proteomes" id="UP000017200">
    <property type="component" value="Unassembled WGS sequence"/>
</dbReference>
<dbReference type="OMA" id="EMISIPH"/>
<sequence>MAITEHVKIAADDPSLLPSDDDDDDFTLDDDADGAGSSGSDSDSDDDRPSKRNKTSHLEQAAEPSLTKQDVDDLWASFNSEPDPYAAPSTSTTTATTSTATATTTSTPHNDSAKPSSSTTKSSQPKTIKIQVEYKFVGETVMQEKEVPIDSPEAREWLAKQGQTPSTAPPSKPDGTSTSTTSKLDSLFGADSESTADSSSATTTSATTEPAATTKPATSSAPRRPKSGGLGALAASLSSKPAKLNTLEKSKLDWGQFVTKEEGLQDDLNHNRKGGYLEKQDFLNRTEQAREEAWEKSKSTRRK</sequence>
<evidence type="ECO:0000256" key="3">
    <source>
        <dbReference type="SAM" id="MobiDB-lite"/>
    </source>
</evidence>
<reference evidence="7" key="1">
    <citation type="submission" date="2010-11" db="EMBL/GenBank/DDBJ databases">
        <title>The genome sequence of Microbotryum violaceum strain p1A1 Lamole.</title>
        <authorList>
            <person name="Cuomo C."/>
            <person name="Perlin M."/>
            <person name="Young S.K."/>
            <person name="Zeng Q."/>
            <person name="Gargeya S."/>
            <person name="Alvarado L."/>
            <person name="Berlin A."/>
            <person name="Chapman S.B."/>
            <person name="Chen Z."/>
            <person name="Freedman E."/>
            <person name="Gellesch M."/>
            <person name="Goldberg J."/>
            <person name="Griggs A."/>
            <person name="Gujja S."/>
            <person name="Heilman E."/>
            <person name="Heiman D."/>
            <person name="Howarth C."/>
            <person name="Mehta T."/>
            <person name="Neiman D."/>
            <person name="Pearson M."/>
            <person name="Roberts A."/>
            <person name="Saif S."/>
            <person name="Shea T."/>
            <person name="Shenoy N."/>
            <person name="Sisk P."/>
            <person name="Stolte C."/>
            <person name="Sykes S."/>
            <person name="White J."/>
            <person name="Yandava C."/>
            <person name="Haas B."/>
            <person name="Nusbaum C."/>
            <person name="Birren B."/>
        </authorList>
    </citation>
    <scope>NUCLEOTIDE SEQUENCE [LARGE SCALE GENOMIC DNA]</scope>
    <source>
        <strain evidence="7">p1A1 Lamole</strain>
    </source>
</reference>
<evidence type="ECO:0000256" key="2">
    <source>
        <dbReference type="ARBA" id="ARBA00019138"/>
    </source>
</evidence>
<feature type="domain" description="BCNT-C" evidence="4">
    <location>
        <begin position="224"/>
        <end position="303"/>
    </location>
</feature>
<feature type="compositionally biased region" description="Basic and acidic residues" evidence="3">
    <location>
        <begin position="1"/>
        <end position="11"/>
    </location>
</feature>
<feature type="compositionally biased region" description="Basic and acidic residues" evidence="3">
    <location>
        <begin position="142"/>
        <end position="158"/>
    </location>
</feature>
<dbReference type="InterPro" id="IPR011421">
    <property type="entry name" value="BCNT-C"/>
</dbReference>
<protein>
    <recommendedName>
        <fullName evidence="2">SWR1-complex protein 5</fullName>
    </recommendedName>
</protein>
<comment type="similarity">
    <text evidence="1">Belongs to the SWC5 family.</text>
</comment>
<dbReference type="OrthoDB" id="2538417at2759"/>
<dbReference type="Pfam" id="PF07572">
    <property type="entry name" value="BCNT"/>
    <property type="match status" value="1"/>
</dbReference>
<evidence type="ECO:0000313" key="7">
    <source>
        <dbReference type="Proteomes" id="UP000017200"/>
    </source>
</evidence>
<proteinExistence type="inferred from homology"/>
<evidence type="ECO:0000256" key="1">
    <source>
        <dbReference type="ARBA" id="ARBA00010465"/>
    </source>
</evidence>
<dbReference type="InterPro" id="IPR027124">
    <property type="entry name" value="Swc5/CFDP1/2"/>
</dbReference>
<dbReference type="InParanoid" id="U5GZ89"/>
<dbReference type="EMBL" id="GL541645">
    <property type="protein sequence ID" value="KDE09171.1"/>
    <property type="molecule type" value="Genomic_DNA"/>
</dbReference>
<feature type="compositionally biased region" description="Low complexity" evidence="3">
    <location>
        <begin position="190"/>
        <end position="221"/>
    </location>
</feature>
<accession>U5GZ89</accession>
<feature type="region of interest" description="Disordered" evidence="3">
    <location>
        <begin position="261"/>
        <end position="303"/>
    </location>
</feature>
<feature type="compositionally biased region" description="Acidic residues" evidence="3">
    <location>
        <begin position="19"/>
        <end position="33"/>
    </location>
</feature>
<evidence type="ECO:0000259" key="4">
    <source>
        <dbReference type="PROSITE" id="PS51279"/>
    </source>
</evidence>
<feature type="region of interest" description="Disordered" evidence="3">
    <location>
        <begin position="1"/>
        <end position="243"/>
    </location>
</feature>
<keyword evidence="7" id="KW-1185">Reference proteome</keyword>
<dbReference type="PANTHER" id="PTHR48407">
    <property type="entry name" value="CRANIOFACIAL DEVELOPMENT PROTEIN 1"/>
    <property type="match status" value="1"/>
</dbReference>
<organism evidence="5">
    <name type="scientific">Microbotryum lychnidis-dioicae (strain p1A1 Lamole / MvSl-1064)</name>
    <name type="common">Anther smut fungus</name>
    <dbReference type="NCBI Taxonomy" id="683840"/>
    <lineage>
        <taxon>Eukaryota</taxon>
        <taxon>Fungi</taxon>
        <taxon>Dikarya</taxon>
        <taxon>Basidiomycota</taxon>
        <taxon>Pucciniomycotina</taxon>
        <taxon>Microbotryomycetes</taxon>
        <taxon>Microbotryales</taxon>
        <taxon>Microbotryaceae</taxon>
        <taxon>Microbotryum</taxon>
    </lineage>
</organism>
<dbReference type="EnsemblFungi" id="MVLG_00493T0">
    <property type="protein sequence ID" value="MVLG_00493T0"/>
    <property type="gene ID" value="MVLG_00493"/>
</dbReference>
<evidence type="ECO:0000313" key="6">
    <source>
        <dbReference type="EnsemblFungi" id="MVLG_00493T0"/>
    </source>
</evidence>
<feature type="compositionally biased region" description="Low complexity" evidence="3">
    <location>
        <begin position="86"/>
        <end position="127"/>
    </location>
</feature>
<reference evidence="5" key="2">
    <citation type="submission" date="2010-11" db="EMBL/GenBank/DDBJ databases">
        <authorList>
            <consortium name="The Broad Institute Genome Sequencing Platform"/>
            <person name="Earl A."/>
            <person name="Ward D."/>
            <person name="Feldgarden M."/>
            <person name="Gevers D."/>
            <person name="Butler R."/>
            <person name="Young S.K."/>
            <person name="Zeng Q."/>
            <person name="Gargeya S."/>
            <person name="Fitzgerald M."/>
            <person name="Haas B."/>
            <person name="Abouelleil A."/>
            <person name="Alvarado L."/>
            <person name="Arachchi H.M."/>
            <person name="Berlin A."/>
            <person name="Brown A."/>
            <person name="Chapman S.B."/>
            <person name="Chen Z."/>
            <person name="Dunbar C."/>
            <person name="Freedman E."/>
            <person name="Gearin G."/>
            <person name="Gellesch M."/>
            <person name="Goldberg J."/>
            <person name="Griggs A."/>
            <person name="Gujja S."/>
            <person name="Heilman E."/>
            <person name="Heiman D."/>
            <person name="Howarth C."/>
            <person name="Larson L."/>
            <person name="Lui A."/>
            <person name="MacDonald P.J.P."/>
            <person name="Mehta T."/>
            <person name="Montmayeur A."/>
            <person name="Murphy C."/>
            <person name="Neiman D."/>
            <person name="Pearson M."/>
            <person name="Priest M."/>
            <person name="Roberts A."/>
            <person name="Saif S."/>
            <person name="Shea T."/>
            <person name="Shenoy N."/>
            <person name="Sisk P."/>
            <person name="Stolte C."/>
            <person name="Sykes S."/>
            <person name="White J."/>
            <person name="Yandava C."/>
            <person name="Wortman J."/>
            <person name="Nusbaum C."/>
            <person name="Birren B."/>
        </authorList>
    </citation>
    <scope>NUCLEOTIDE SEQUENCE</scope>
    <source>
        <strain evidence="5">P1A1 Lamole</strain>
    </source>
</reference>
<name>U5GZ89_USTV1</name>
<dbReference type="AlphaFoldDB" id="U5GZ89"/>
<evidence type="ECO:0000313" key="5">
    <source>
        <dbReference type="EMBL" id="KDE09171.1"/>
    </source>
</evidence>
<feature type="compositionally biased region" description="Low complexity" evidence="3">
    <location>
        <begin position="232"/>
        <end position="243"/>
    </location>
</feature>
<dbReference type="EMBL" id="AEIJ01000038">
    <property type="status" value="NOT_ANNOTATED_CDS"/>
    <property type="molecule type" value="Genomic_DNA"/>
</dbReference>
<reference evidence="6" key="4">
    <citation type="submission" date="2015-06" db="UniProtKB">
        <authorList>
            <consortium name="EnsemblFungi"/>
        </authorList>
    </citation>
    <scope>IDENTIFICATION</scope>
</reference>
<dbReference type="HOGENOM" id="CLU_062474_2_0_1"/>
<gene>
    <name evidence="5" type="ORF">MVLG_00493</name>
</gene>
<dbReference type="PROSITE" id="PS51279">
    <property type="entry name" value="BCNT_C"/>
    <property type="match status" value="1"/>
</dbReference>